<reference evidence="3" key="1">
    <citation type="journal article" date="2019" name="Int. J. Syst. Evol. Microbiol.">
        <title>The Global Catalogue of Microorganisms (GCM) 10K type strain sequencing project: providing services to taxonomists for standard genome sequencing and annotation.</title>
        <authorList>
            <consortium name="The Broad Institute Genomics Platform"/>
            <consortium name="The Broad Institute Genome Sequencing Center for Infectious Disease"/>
            <person name="Wu L."/>
            <person name="Ma J."/>
        </authorList>
    </citation>
    <scope>NUCLEOTIDE SEQUENCE [LARGE SCALE GENOMIC DNA]</scope>
    <source>
        <strain evidence="3">CGMCC 4.7181</strain>
    </source>
</reference>
<feature type="coiled-coil region" evidence="1">
    <location>
        <begin position="27"/>
        <end position="54"/>
    </location>
</feature>
<name>A0ABQ2MVN5_9MICO</name>
<comment type="caution">
    <text evidence="2">The sequence shown here is derived from an EMBL/GenBank/DDBJ whole genome shotgun (WGS) entry which is preliminary data.</text>
</comment>
<dbReference type="EMBL" id="BMMQ01000001">
    <property type="protein sequence ID" value="GGO59179.1"/>
    <property type="molecule type" value="Genomic_DNA"/>
</dbReference>
<evidence type="ECO:0000313" key="3">
    <source>
        <dbReference type="Proteomes" id="UP000638043"/>
    </source>
</evidence>
<proteinExistence type="predicted"/>
<gene>
    <name evidence="2" type="ORF">GCM10010910_01530</name>
</gene>
<evidence type="ECO:0008006" key="4">
    <source>
        <dbReference type="Google" id="ProtNLM"/>
    </source>
</evidence>
<organism evidence="2 3">
    <name type="scientific">Microbacterium nanhaiense</name>
    <dbReference type="NCBI Taxonomy" id="1301026"/>
    <lineage>
        <taxon>Bacteria</taxon>
        <taxon>Bacillati</taxon>
        <taxon>Actinomycetota</taxon>
        <taxon>Actinomycetes</taxon>
        <taxon>Micrococcales</taxon>
        <taxon>Microbacteriaceae</taxon>
        <taxon>Microbacterium</taxon>
    </lineage>
</organism>
<keyword evidence="3" id="KW-1185">Reference proteome</keyword>
<accession>A0ABQ2MVN5</accession>
<evidence type="ECO:0000313" key="2">
    <source>
        <dbReference type="EMBL" id="GGO59179.1"/>
    </source>
</evidence>
<evidence type="ECO:0000256" key="1">
    <source>
        <dbReference type="SAM" id="Coils"/>
    </source>
</evidence>
<keyword evidence="1" id="KW-0175">Coiled coil</keyword>
<sequence length="84" mass="9978">MLTWRRFTADKRRGVATDERELRRDTIADRDALIDQMQEEMRELRARMSHIEVEQALDQQWARALVDHIYRGSPPPPPARPTRP</sequence>
<protein>
    <recommendedName>
        <fullName evidence="4">Transposase</fullName>
    </recommendedName>
</protein>
<dbReference type="Proteomes" id="UP000638043">
    <property type="component" value="Unassembled WGS sequence"/>
</dbReference>